<name>A0A1M6DLU1_9FIRM</name>
<dbReference type="Pfam" id="PF06257">
    <property type="entry name" value="VEG"/>
    <property type="match status" value="1"/>
</dbReference>
<gene>
    <name evidence="1" type="ORF">SAMN05444373_100821</name>
</gene>
<dbReference type="AlphaFoldDB" id="A0A1M6DLU1"/>
<dbReference type="Gene3D" id="2.30.30.100">
    <property type="match status" value="1"/>
</dbReference>
<evidence type="ECO:0000313" key="1">
    <source>
        <dbReference type="EMBL" id="SHI74029.1"/>
    </source>
</evidence>
<dbReference type="GO" id="GO:0006355">
    <property type="term" value="P:regulation of DNA-templated transcription"/>
    <property type="evidence" value="ECO:0007669"/>
    <property type="project" value="InterPro"/>
</dbReference>
<dbReference type="PANTHER" id="PTHR40026:SF1">
    <property type="entry name" value="PROTEIN VEG"/>
    <property type="match status" value="1"/>
</dbReference>
<dbReference type="Proteomes" id="UP000324781">
    <property type="component" value="Unassembled WGS sequence"/>
</dbReference>
<keyword evidence="2" id="KW-1185">Reference proteome</keyword>
<dbReference type="EMBL" id="FQZP01000008">
    <property type="protein sequence ID" value="SHI74029.1"/>
    <property type="molecule type" value="Genomic_DNA"/>
</dbReference>
<accession>A0A1M6DLU1</accession>
<dbReference type="PIRSF" id="PIRSF037257">
    <property type="entry name" value="DUF1021"/>
    <property type="match status" value="1"/>
</dbReference>
<sequence>MDKNSISRIRKELEGCVGKRIQLKANKGRKKTFVREGIIENAYPSIFTVKFENDYHSVRKASYSYTDILTHTVEIKLLPSSYDNVAL</sequence>
<protein>
    <submittedName>
        <fullName evidence="1">Uncharacterized protein Veg</fullName>
    </submittedName>
</protein>
<reference evidence="1 2" key="1">
    <citation type="submission" date="2016-11" db="EMBL/GenBank/DDBJ databases">
        <authorList>
            <person name="Varghese N."/>
            <person name="Submissions S."/>
        </authorList>
    </citation>
    <scope>NUCLEOTIDE SEQUENCE [LARGE SCALE GENOMIC DNA]</scope>
    <source>
        <strain evidence="1 2">DSM 19027</strain>
    </source>
</reference>
<dbReference type="OrthoDB" id="5469at2"/>
<dbReference type="PANTHER" id="PTHR40026">
    <property type="entry name" value="PROTEIN VEG"/>
    <property type="match status" value="1"/>
</dbReference>
<dbReference type="RefSeq" id="WP_149678060.1">
    <property type="nucleotide sequence ID" value="NZ_FQZP01000008.1"/>
</dbReference>
<evidence type="ECO:0000313" key="2">
    <source>
        <dbReference type="Proteomes" id="UP000324781"/>
    </source>
</evidence>
<proteinExistence type="predicted"/>
<dbReference type="InterPro" id="IPR009366">
    <property type="entry name" value="Protein_Veg"/>
</dbReference>
<organism evidence="1 2">
    <name type="scientific">Thermoclostridium caenicola</name>
    <dbReference type="NCBI Taxonomy" id="659425"/>
    <lineage>
        <taxon>Bacteria</taxon>
        <taxon>Bacillati</taxon>
        <taxon>Bacillota</taxon>
        <taxon>Clostridia</taxon>
        <taxon>Eubacteriales</taxon>
        <taxon>Oscillospiraceae</taxon>
        <taxon>Thermoclostridium</taxon>
    </lineage>
</organism>